<accession>A0A6V7UVU2</accession>
<proteinExistence type="predicted"/>
<evidence type="ECO:0000313" key="2">
    <source>
        <dbReference type="Proteomes" id="UP000580250"/>
    </source>
</evidence>
<dbReference type="Proteomes" id="UP000580250">
    <property type="component" value="Unassembled WGS sequence"/>
</dbReference>
<comment type="caution">
    <text evidence="1">The sequence shown here is derived from an EMBL/GenBank/DDBJ whole genome shotgun (WGS) entry which is preliminary data.</text>
</comment>
<sequence length="98" mass="11441">MNFYVEAYNINKESLVNLSWLKNVIIKIGTEINWLSENSSGSKKLIDIVKKEWSDGKVKMYLYKNLKNGITEYDRIYDSISLGYSESEKSVKHKQVEI</sequence>
<name>A0A6V7UVU2_MELEN</name>
<dbReference type="EMBL" id="CAJEWN010000118">
    <property type="protein sequence ID" value="CAD2166493.1"/>
    <property type="molecule type" value="Genomic_DNA"/>
</dbReference>
<organism evidence="1 2">
    <name type="scientific">Meloidogyne enterolobii</name>
    <name type="common">Root-knot nematode worm</name>
    <name type="synonym">Meloidogyne mayaguensis</name>
    <dbReference type="NCBI Taxonomy" id="390850"/>
    <lineage>
        <taxon>Eukaryota</taxon>
        <taxon>Metazoa</taxon>
        <taxon>Ecdysozoa</taxon>
        <taxon>Nematoda</taxon>
        <taxon>Chromadorea</taxon>
        <taxon>Rhabditida</taxon>
        <taxon>Tylenchina</taxon>
        <taxon>Tylenchomorpha</taxon>
        <taxon>Tylenchoidea</taxon>
        <taxon>Meloidogynidae</taxon>
        <taxon>Meloidogyninae</taxon>
        <taxon>Meloidogyne</taxon>
    </lineage>
</organism>
<reference evidence="1 2" key="1">
    <citation type="submission" date="2020-08" db="EMBL/GenBank/DDBJ databases">
        <authorList>
            <person name="Koutsovoulos G."/>
            <person name="Danchin GJ E."/>
        </authorList>
    </citation>
    <scope>NUCLEOTIDE SEQUENCE [LARGE SCALE GENOMIC DNA]</scope>
</reference>
<dbReference type="AlphaFoldDB" id="A0A6V7UVU2"/>
<protein>
    <submittedName>
        <fullName evidence="1">Uncharacterized protein</fullName>
    </submittedName>
</protein>
<evidence type="ECO:0000313" key="1">
    <source>
        <dbReference type="EMBL" id="CAD2166493.1"/>
    </source>
</evidence>
<gene>
    <name evidence="1" type="ORF">MENT_LOCUS17870</name>
</gene>